<protein>
    <submittedName>
        <fullName evidence="1">Uncharacterized protein</fullName>
    </submittedName>
</protein>
<organism evidence="1 5">
    <name type="scientific">Araneus ventricosus</name>
    <name type="common">Orbweaver spider</name>
    <name type="synonym">Epeira ventricosa</name>
    <dbReference type="NCBI Taxonomy" id="182803"/>
    <lineage>
        <taxon>Eukaryota</taxon>
        <taxon>Metazoa</taxon>
        <taxon>Ecdysozoa</taxon>
        <taxon>Arthropoda</taxon>
        <taxon>Chelicerata</taxon>
        <taxon>Arachnida</taxon>
        <taxon>Araneae</taxon>
        <taxon>Araneomorphae</taxon>
        <taxon>Entelegynae</taxon>
        <taxon>Araneoidea</taxon>
        <taxon>Araneidae</taxon>
        <taxon>Araneus</taxon>
    </lineage>
</organism>
<comment type="caution">
    <text evidence="1">The sequence shown here is derived from an EMBL/GenBank/DDBJ whole genome shotgun (WGS) entry which is preliminary data.</text>
</comment>
<evidence type="ECO:0000313" key="5">
    <source>
        <dbReference type="Proteomes" id="UP000499080"/>
    </source>
</evidence>
<dbReference type="EMBL" id="BGPR01220362">
    <property type="protein sequence ID" value="GBN61120.1"/>
    <property type="molecule type" value="Genomic_DNA"/>
</dbReference>
<gene>
    <name evidence="3" type="ORF">AVEN_167019_1</name>
    <name evidence="4" type="ORF">AVEN_168940_1</name>
    <name evidence="2" type="ORF">AVEN_56133_1</name>
    <name evidence="1" type="ORF">AVEN_98415_1</name>
</gene>
<evidence type="ECO:0000313" key="4">
    <source>
        <dbReference type="EMBL" id="GBN61295.1"/>
    </source>
</evidence>
<dbReference type="Proteomes" id="UP000499080">
    <property type="component" value="Unassembled WGS sequence"/>
</dbReference>
<sequence>MLTADGKFRVWRRPTKPCTQVVNKALCKLVVVSKGEGDLNVAWAGPLVKLDQLLTGNGYVQLLGDHLQPFMDFMYPNNNRILGWQCAISPG</sequence>
<keyword evidence="5" id="KW-1185">Reference proteome</keyword>
<dbReference type="AlphaFoldDB" id="A0A4Y2QDY2"/>
<name>A0A4Y2QDY2_ARAVE</name>
<dbReference type="EMBL" id="BGPR01220441">
    <property type="protein sequence ID" value="GBN61295.1"/>
    <property type="molecule type" value="Genomic_DNA"/>
</dbReference>
<evidence type="ECO:0000313" key="1">
    <source>
        <dbReference type="EMBL" id="GBN61120.1"/>
    </source>
</evidence>
<accession>A0A4Y2QDY2</accession>
<proteinExistence type="predicted"/>
<reference evidence="1 5" key="1">
    <citation type="journal article" date="2019" name="Sci. Rep.">
        <title>Orb-weaving spider Araneus ventricosus genome elucidates the spidroin gene catalogue.</title>
        <authorList>
            <person name="Kono N."/>
            <person name="Nakamura H."/>
            <person name="Ohtoshi R."/>
            <person name="Moran D.A.P."/>
            <person name="Shinohara A."/>
            <person name="Yoshida Y."/>
            <person name="Fujiwara M."/>
            <person name="Mori M."/>
            <person name="Tomita M."/>
            <person name="Arakawa K."/>
        </authorList>
    </citation>
    <scope>NUCLEOTIDE SEQUENCE [LARGE SCALE GENOMIC DNA]</scope>
</reference>
<evidence type="ECO:0000313" key="2">
    <source>
        <dbReference type="EMBL" id="GBN61212.1"/>
    </source>
</evidence>
<dbReference type="EMBL" id="BGPR01220438">
    <property type="protein sequence ID" value="GBN61290.1"/>
    <property type="molecule type" value="Genomic_DNA"/>
</dbReference>
<evidence type="ECO:0000313" key="3">
    <source>
        <dbReference type="EMBL" id="GBN61290.1"/>
    </source>
</evidence>
<dbReference type="EMBL" id="BGPR01220405">
    <property type="protein sequence ID" value="GBN61212.1"/>
    <property type="molecule type" value="Genomic_DNA"/>
</dbReference>